<name>A0A6I9RBS4_ELAGV</name>
<dbReference type="KEGG" id="egu:105046974"/>
<keyword evidence="2" id="KW-0812">Transmembrane</keyword>
<dbReference type="InterPro" id="IPR040411">
    <property type="entry name" value="At5g23160-like"/>
</dbReference>
<dbReference type="PANTHER" id="PTHR34379:SF6">
    <property type="entry name" value="PROTEIN 3F"/>
    <property type="match status" value="1"/>
</dbReference>
<dbReference type="RefSeq" id="XP_010924028.1">
    <property type="nucleotide sequence ID" value="XM_010925726.3"/>
</dbReference>
<feature type="region of interest" description="Disordered" evidence="1">
    <location>
        <begin position="23"/>
        <end position="48"/>
    </location>
</feature>
<dbReference type="PANTHER" id="PTHR34379">
    <property type="entry name" value="OS07G0553800 PROTEIN"/>
    <property type="match status" value="1"/>
</dbReference>
<keyword evidence="2" id="KW-1133">Transmembrane helix</keyword>
<feature type="compositionally biased region" description="Basic residues" evidence="1">
    <location>
        <begin position="141"/>
        <end position="152"/>
    </location>
</feature>
<dbReference type="InParanoid" id="A0A6I9RBS4"/>
<keyword evidence="2" id="KW-0472">Membrane</keyword>
<feature type="compositionally biased region" description="Low complexity" evidence="1">
    <location>
        <begin position="27"/>
        <end position="36"/>
    </location>
</feature>
<evidence type="ECO:0000256" key="1">
    <source>
        <dbReference type="SAM" id="MobiDB-lite"/>
    </source>
</evidence>
<protein>
    <submittedName>
        <fullName evidence="4">Uncharacterized protein LOC105046974</fullName>
    </submittedName>
</protein>
<reference evidence="4" key="1">
    <citation type="submission" date="2025-08" db="UniProtKB">
        <authorList>
            <consortium name="RefSeq"/>
        </authorList>
    </citation>
    <scope>IDENTIFICATION</scope>
</reference>
<feature type="region of interest" description="Disordered" evidence="1">
    <location>
        <begin position="73"/>
        <end position="99"/>
    </location>
</feature>
<keyword evidence="3" id="KW-1185">Reference proteome</keyword>
<dbReference type="AlphaFoldDB" id="A0A6I9RBS4"/>
<dbReference type="OrthoDB" id="1886721at2759"/>
<gene>
    <name evidence="4" type="primary">LOC105046974</name>
</gene>
<organism evidence="3 4">
    <name type="scientific">Elaeis guineensis var. tenera</name>
    <name type="common">Oil palm</name>
    <dbReference type="NCBI Taxonomy" id="51953"/>
    <lineage>
        <taxon>Eukaryota</taxon>
        <taxon>Viridiplantae</taxon>
        <taxon>Streptophyta</taxon>
        <taxon>Embryophyta</taxon>
        <taxon>Tracheophyta</taxon>
        <taxon>Spermatophyta</taxon>
        <taxon>Magnoliopsida</taxon>
        <taxon>Liliopsida</taxon>
        <taxon>Arecaceae</taxon>
        <taxon>Arecoideae</taxon>
        <taxon>Cocoseae</taxon>
        <taxon>Elaeidinae</taxon>
        <taxon>Elaeis</taxon>
    </lineage>
</organism>
<dbReference type="GeneID" id="105046974"/>
<feature type="region of interest" description="Disordered" evidence="1">
    <location>
        <begin position="123"/>
        <end position="160"/>
    </location>
</feature>
<proteinExistence type="predicted"/>
<evidence type="ECO:0000313" key="3">
    <source>
        <dbReference type="Proteomes" id="UP000504607"/>
    </source>
</evidence>
<dbReference type="Proteomes" id="UP000504607">
    <property type="component" value="Chromosome 6"/>
</dbReference>
<feature type="compositionally biased region" description="Basic and acidic residues" evidence="1">
    <location>
        <begin position="131"/>
        <end position="140"/>
    </location>
</feature>
<sequence>MSTRRKRNGHFLCFGAIDPLEKEASVETGESSTGSSRRTDVLAPEARRHRRRRFDRRFLAKIFRSAVFVSSLNRSGRMASEDKPAAEMSGKSSDGNDRTEDAILSPYSSWSLTSSSASSSCLSSASSSSFREPEPKPKPELRRKRASPRSKSKNPLPPPPARYYGSATGIFLLLLSLLVMVFCGRLYAILWTSSLLCLVPRRKSDAGLAVENPTAVGPPGLRRNEVEEDEKKRVVLEGLLERNRRV</sequence>
<feature type="transmembrane region" description="Helical" evidence="2">
    <location>
        <begin position="163"/>
        <end position="188"/>
    </location>
</feature>
<evidence type="ECO:0000313" key="4">
    <source>
        <dbReference type="RefSeq" id="XP_010924028.1"/>
    </source>
</evidence>
<evidence type="ECO:0000256" key="2">
    <source>
        <dbReference type="SAM" id="Phobius"/>
    </source>
</evidence>
<accession>A0A6I9RBS4</accession>